<evidence type="ECO:0000256" key="2">
    <source>
        <dbReference type="ARBA" id="ARBA00022884"/>
    </source>
</evidence>
<evidence type="ECO:0000259" key="7">
    <source>
        <dbReference type="PROSITE" id="PS51061"/>
    </source>
</evidence>
<proteinExistence type="inferred from homology"/>
<dbReference type="Pfam" id="PF14804">
    <property type="entry name" value="Jag_N"/>
    <property type="match status" value="1"/>
</dbReference>
<dbReference type="CDD" id="cd02644">
    <property type="entry name" value="R3H_jag"/>
    <property type="match status" value="1"/>
</dbReference>
<evidence type="ECO:0000256" key="3">
    <source>
        <dbReference type="ARBA" id="ARBA00022960"/>
    </source>
</evidence>
<dbReference type="GO" id="GO:0003723">
    <property type="term" value="F:RNA binding"/>
    <property type="evidence" value="ECO:0007669"/>
    <property type="project" value="UniProtKB-UniRule"/>
</dbReference>
<sequence length="231" mass="26636">MMKEFEGRTEQEAIAKAIEELHIEREDFDVEIVEPVRKGLFKKSNVKIRIHFEDENDVLPESYDSRSTLDEDEEELDAPINSELEDKLLLFVATILEKMGYQGKVSISFRKARKLGLNIESDNSSIIIGRKGKNLDAIQLLANVYAGQIDPDLKVIIDSENYRMRHEEQLIRMAFKTAEQVKKSGRSRLLEPMNPYERRLVHTALNDFGGVETKSEGEGLYKQIRITNQKH</sequence>
<comment type="function">
    <text evidence="6">A probable RNA chaperone. Forms a complex with KhpA which binds to cellular RNA and controls its expression. Plays a role in peptidoglycan (PG) homeostasis and cell length regulation.</text>
</comment>
<dbReference type="STRING" id="158189.SpiBuddy_0008"/>
<keyword evidence="2 6" id="KW-0694">RNA-binding</keyword>
<accession>F0RX04</accession>
<dbReference type="GO" id="GO:0009252">
    <property type="term" value="P:peptidoglycan biosynthetic process"/>
    <property type="evidence" value="ECO:0007669"/>
    <property type="project" value="UniProtKB-UniRule"/>
</dbReference>
<dbReference type="InterPro" id="IPR038008">
    <property type="entry name" value="Jag_KH"/>
</dbReference>
<comment type="domain">
    <text evidence="6">Has an N-terminal Jag-N domain and 2 RNA-binding domains (KH and R3H).</text>
</comment>
<evidence type="ECO:0000313" key="9">
    <source>
        <dbReference type="Proteomes" id="UP000008466"/>
    </source>
</evidence>
<dbReference type="RefSeq" id="WP_013605707.1">
    <property type="nucleotide sequence ID" value="NC_015152.1"/>
</dbReference>
<dbReference type="AlphaFoldDB" id="F0RX04"/>
<keyword evidence="3 6" id="KW-0133">Cell shape</keyword>
<dbReference type="InterPro" id="IPR001374">
    <property type="entry name" value="R3H_dom"/>
</dbReference>
<dbReference type="SMART" id="SM00393">
    <property type="entry name" value="R3H"/>
    <property type="match status" value="1"/>
</dbReference>
<dbReference type="eggNOG" id="COG1847">
    <property type="taxonomic scope" value="Bacteria"/>
</dbReference>
<feature type="domain" description="R3H" evidence="7">
    <location>
        <begin position="164"/>
        <end position="230"/>
    </location>
</feature>
<dbReference type="KEGG" id="sbu:SpiBuddy_0008"/>
<dbReference type="NCBIfam" id="NF041568">
    <property type="entry name" value="Jag_EloR"/>
    <property type="match status" value="1"/>
</dbReference>
<dbReference type="Pfam" id="PF01424">
    <property type="entry name" value="R3H"/>
    <property type="match status" value="1"/>
</dbReference>
<dbReference type="HOGENOM" id="CLU_042512_0_1_12"/>
<dbReference type="HAMAP" id="MF_00867">
    <property type="entry name" value="KhpB"/>
    <property type="match status" value="1"/>
</dbReference>
<dbReference type="InterPro" id="IPR034079">
    <property type="entry name" value="R3H_KhpB"/>
</dbReference>
<keyword evidence="9" id="KW-1185">Reference proteome</keyword>
<dbReference type="Proteomes" id="UP000008466">
    <property type="component" value="Chromosome"/>
</dbReference>
<keyword evidence="4 6" id="KW-0143">Chaperone</keyword>
<dbReference type="PANTHER" id="PTHR35800:SF1">
    <property type="entry name" value="RNA-BINDING PROTEIN KHPB"/>
    <property type="match status" value="1"/>
</dbReference>
<comment type="subcellular location">
    <subcellularLocation>
        <location evidence="6">Cytoplasm</location>
    </subcellularLocation>
</comment>
<organism evidence="8 9">
    <name type="scientific">Sphaerochaeta globosa (strain ATCC BAA-1886 / DSM 22777 / Buddy)</name>
    <name type="common">Spirochaeta sp. (strain Buddy)</name>
    <dbReference type="NCBI Taxonomy" id="158189"/>
    <lineage>
        <taxon>Bacteria</taxon>
        <taxon>Pseudomonadati</taxon>
        <taxon>Spirochaetota</taxon>
        <taxon>Spirochaetia</taxon>
        <taxon>Spirochaetales</taxon>
        <taxon>Sphaerochaetaceae</taxon>
        <taxon>Sphaerochaeta</taxon>
    </lineage>
</organism>
<dbReference type="InterPro" id="IPR038247">
    <property type="entry name" value="Jag_N_dom_sf"/>
</dbReference>
<evidence type="ECO:0000256" key="1">
    <source>
        <dbReference type="ARBA" id="ARBA00022490"/>
    </source>
</evidence>
<evidence type="ECO:0000256" key="4">
    <source>
        <dbReference type="ARBA" id="ARBA00023186"/>
    </source>
</evidence>
<dbReference type="Gene3D" id="3.30.30.80">
    <property type="entry name" value="probable RNA-binding protein from clostridium symbiosum atcc 14940"/>
    <property type="match status" value="1"/>
</dbReference>
<dbReference type="InterPro" id="IPR036867">
    <property type="entry name" value="R3H_dom_sf"/>
</dbReference>
<keyword evidence="1 6" id="KW-0963">Cytoplasm</keyword>
<dbReference type="PROSITE" id="PS51061">
    <property type="entry name" value="R3H"/>
    <property type="match status" value="1"/>
</dbReference>
<gene>
    <name evidence="6" type="primary">khpB</name>
    <name evidence="6" type="synonym">eloR</name>
    <name evidence="8" type="ordered locus">SpiBuddy_0008</name>
</gene>
<dbReference type="PANTHER" id="PTHR35800">
    <property type="entry name" value="PROTEIN JAG"/>
    <property type="match status" value="1"/>
</dbReference>
<dbReference type="Gene3D" id="3.30.1370.50">
    <property type="entry name" value="R3H-like domain"/>
    <property type="match status" value="1"/>
</dbReference>
<dbReference type="EMBL" id="CP002541">
    <property type="protein sequence ID" value="ADY11854.1"/>
    <property type="molecule type" value="Genomic_DNA"/>
</dbReference>
<dbReference type="GO" id="GO:0005737">
    <property type="term" value="C:cytoplasm"/>
    <property type="evidence" value="ECO:0007669"/>
    <property type="project" value="UniProtKB-SubCell"/>
</dbReference>
<comment type="subunit">
    <text evidence="6">Forms a complex with KhpA.</text>
</comment>
<evidence type="ECO:0000256" key="6">
    <source>
        <dbReference type="HAMAP-Rule" id="MF_00867"/>
    </source>
</evidence>
<keyword evidence="5 6" id="KW-0961">Cell wall biogenesis/degradation</keyword>
<evidence type="ECO:0000313" key="8">
    <source>
        <dbReference type="EMBL" id="ADY11854.1"/>
    </source>
</evidence>
<comment type="caution">
    <text evidence="6">Lacks conserved residue(s) required for the propagation of feature annotation.</text>
</comment>
<dbReference type="OrthoDB" id="9794483at2"/>
<comment type="similarity">
    <text evidence="6">Belongs to the KhpB RNA-binding protein family.</text>
</comment>
<dbReference type="GO" id="GO:0008360">
    <property type="term" value="P:regulation of cell shape"/>
    <property type="evidence" value="ECO:0007669"/>
    <property type="project" value="UniProtKB-KW"/>
</dbReference>
<dbReference type="SUPFAM" id="SSF82708">
    <property type="entry name" value="R3H domain"/>
    <property type="match status" value="1"/>
</dbReference>
<dbReference type="Pfam" id="PF13083">
    <property type="entry name" value="KH_KhpA-B"/>
    <property type="match status" value="1"/>
</dbReference>
<dbReference type="Gene3D" id="3.30.300.20">
    <property type="match status" value="1"/>
</dbReference>
<evidence type="ECO:0000256" key="5">
    <source>
        <dbReference type="ARBA" id="ARBA00023316"/>
    </source>
</evidence>
<reference evidence="9" key="1">
    <citation type="submission" date="2011-02" db="EMBL/GenBank/DDBJ databases">
        <title>Complete sequence of Spirochaeta sp. Buddy.</title>
        <authorList>
            <person name="Lucas S."/>
            <person name="Copeland A."/>
            <person name="Lapidus A."/>
            <person name="Cheng J.-F."/>
            <person name="Goodwin L."/>
            <person name="Pitluck S."/>
            <person name="Zeytun A."/>
            <person name="Detter J.C."/>
            <person name="Han C."/>
            <person name="Tapia R."/>
            <person name="Land M."/>
            <person name="Hauser L."/>
            <person name="Kyrpides N."/>
            <person name="Ivanova N."/>
            <person name="Mikhailova N."/>
            <person name="Pagani I."/>
            <person name="Ritalahti K.M."/>
            <person name="Loeffler F.E."/>
            <person name="Woyke T."/>
        </authorList>
    </citation>
    <scope>NUCLEOTIDE SEQUENCE [LARGE SCALE GENOMIC DNA]</scope>
    <source>
        <strain evidence="9">ATCC BAA-1886 / DSM 22777 / Buddy</strain>
    </source>
</reference>
<dbReference type="InterPro" id="IPR032782">
    <property type="entry name" value="KhpB_N"/>
</dbReference>
<protein>
    <recommendedName>
        <fullName evidence="6">RNA-binding protein KhpB</fullName>
    </recommendedName>
    <alternativeName>
        <fullName evidence="6">RNA-binding protein EloR</fullName>
    </alternativeName>
</protein>
<dbReference type="CDD" id="cd02414">
    <property type="entry name" value="KH-II_Jag"/>
    <property type="match status" value="1"/>
</dbReference>
<name>F0RX04_SPHGB</name>
<dbReference type="SMART" id="SM01245">
    <property type="entry name" value="Jag_N"/>
    <property type="match status" value="1"/>
</dbReference>
<dbReference type="InterPro" id="IPR039247">
    <property type="entry name" value="KhpB"/>
</dbReference>
<dbReference type="GO" id="GO:0071555">
    <property type="term" value="P:cell wall organization"/>
    <property type="evidence" value="ECO:0007669"/>
    <property type="project" value="UniProtKB-KW"/>
</dbReference>
<dbReference type="InterPro" id="IPR015946">
    <property type="entry name" value="KH_dom-like_a/b"/>
</dbReference>